<dbReference type="SUPFAM" id="SSF53271">
    <property type="entry name" value="PRTase-like"/>
    <property type="match status" value="1"/>
</dbReference>
<dbReference type="RefSeq" id="WP_048576342.1">
    <property type="nucleotide sequence ID" value="NZ_JABBFV010000005.1"/>
</dbReference>
<evidence type="ECO:0000313" key="3">
    <source>
        <dbReference type="EMBL" id="NML10286.1"/>
    </source>
</evidence>
<proteinExistence type="predicted"/>
<accession>A0A7X9ZT60</accession>
<comment type="caution">
    <text evidence="3">The sequence shown here is derived from an EMBL/GenBank/DDBJ whole genome shotgun (WGS) entry which is preliminary data.</text>
</comment>
<dbReference type="InterPro" id="IPR029057">
    <property type="entry name" value="PRTase-like"/>
</dbReference>
<feature type="domain" description="Phosphoribosyltransferase" evidence="2">
    <location>
        <begin position="28"/>
        <end position="176"/>
    </location>
</feature>
<dbReference type="Gene3D" id="3.30.1310.20">
    <property type="entry name" value="PRTase-like"/>
    <property type="match status" value="1"/>
</dbReference>
<sequence length="241" mass="25737">MAGHKPEFHDRREAGRRLAIVLAPLAGAHPLVLALPRGGVPVAFEVAKALDAELDLLFVRKIGAPGYEELGIGAVVDGAEPQLVLNEDIVRQLAPSPDYIRAEMRRQLAEIERRRSSYVGGRVPVEVTSRTVIVIDDGIATGGTVKAALKGLRKNRPARLVLGIPVAPSDSIAEISPECDDIVCLAQPDPFYAVGTHYAVFDQTTDEEVVRLVREATPFGHSHGSPGRPTAMRGARGPAPG</sequence>
<dbReference type="EMBL" id="JABBFV010000005">
    <property type="protein sequence ID" value="NML10286.1"/>
    <property type="molecule type" value="Genomic_DNA"/>
</dbReference>
<evidence type="ECO:0000259" key="2">
    <source>
        <dbReference type="Pfam" id="PF00156"/>
    </source>
</evidence>
<evidence type="ECO:0000313" key="4">
    <source>
        <dbReference type="Proteomes" id="UP000519023"/>
    </source>
</evidence>
<dbReference type="InterPro" id="IPR000836">
    <property type="entry name" value="PRTase_dom"/>
</dbReference>
<dbReference type="Proteomes" id="UP000519023">
    <property type="component" value="Unassembled WGS sequence"/>
</dbReference>
<name>A0A7X9ZT60_9SPHN</name>
<dbReference type="Gene3D" id="3.40.50.2020">
    <property type="match status" value="1"/>
</dbReference>
<feature type="region of interest" description="Disordered" evidence="1">
    <location>
        <begin position="218"/>
        <end position="241"/>
    </location>
</feature>
<reference evidence="3 4" key="1">
    <citation type="submission" date="2020-04" db="EMBL/GenBank/DDBJ databases">
        <title>Sphingobium sp. AR-3-1 isolated from Arctic soil.</title>
        <authorList>
            <person name="Dahal R.H."/>
            <person name="Chaudhary D.K."/>
        </authorList>
    </citation>
    <scope>NUCLEOTIDE SEQUENCE [LARGE SCALE GENOMIC DNA]</scope>
    <source>
        <strain evidence="3 4">AR-3-1</strain>
    </source>
</reference>
<evidence type="ECO:0000256" key="1">
    <source>
        <dbReference type="SAM" id="MobiDB-lite"/>
    </source>
</evidence>
<dbReference type="AlphaFoldDB" id="A0A7X9ZT60"/>
<dbReference type="GO" id="GO:0016757">
    <property type="term" value="F:glycosyltransferase activity"/>
    <property type="evidence" value="ECO:0007669"/>
    <property type="project" value="UniProtKB-KW"/>
</dbReference>
<protein>
    <submittedName>
        <fullName evidence="3">Phosphoribosyltransferase</fullName>
    </submittedName>
</protein>
<keyword evidence="4" id="KW-1185">Reference proteome</keyword>
<dbReference type="CDD" id="cd06223">
    <property type="entry name" value="PRTases_typeI"/>
    <property type="match status" value="1"/>
</dbReference>
<keyword evidence="3" id="KW-0808">Transferase</keyword>
<dbReference type="Pfam" id="PF00156">
    <property type="entry name" value="Pribosyltran"/>
    <property type="match status" value="1"/>
</dbReference>
<organism evidence="3 4">
    <name type="scientific">Sphingobium psychrophilum</name>
    <dbReference type="NCBI Taxonomy" id="2728834"/>
    <lineage>
        <taxon>Bacteria</taxon>
        <taxon>Pseudomonadati</taxon>
        <taxon>Pseudomonadota</taxon>
        <taxon>Alphaproteobacteria</taxon>
        <taxon>Sphingomonadales</taxon>
        <taxon>Sphingomonadaceae</taxon>
        <taxon>Sphingobium</taxon>
    </lineage>
</organism>
<gene>
    <name evidence="3" type="ORF">HHL08_09000</name>
</gene>
<keyword evidence="3" id="KW-0328">Glycosyltransferase</keyword>